<gene>
    <name evidence="1" type="ORF">E2F49_15270</name>
</gene>
<dbReference type="GO" id="GO:0016787">
    <property type="term" value="F:hydrolase activity"/>
    <property type="evidence" value="ECO:0007669"/>
    <property type="project" value="UniProtKB-KW"/>
</dbReference>
<dbReference type="PANTHER" id="PTHR43611">
    <property type="entry name" value="ALPHA-D-GLUCOSE 1-PHOSPHATE PHOSPHATASE"/>
    <property type="match status" value="1"/>
</dbReference>
<dbReference type="AlphaFoldDB" id="A0A4R5U582"/>
<dbReference type="RefSeq" id="WP_133394691.1">
    <property type="nucleotide sequence ID" value="NZ_SMTG01000009.1"/>
</dbReference>
<keyword evidence="1" id="KW-0378">Hydrolase</keyword>
<keyword evidence="2" id="KW-1185">Reference proteome</keyword>
<dbReference type="EMBL" id="SMTG01000009">
    <property type="protein sequence ID" value="TDK28921.1"/>
    <property type="molecule type" value="Genomic_DNA"/>
</dbReference>
<dbReference type="InterPro" id="IPR036412">
    <property type="entry name" value="HAD-like_sf"/>
</dbReference>
<evidence type="ECO:0000313" key="1">
    <source>
        <dbReference type="EMBL" id="TDK28921.1"/>
    </source>
</evidence>
<dbReference type="Pfam" id="PF00702">
    <property type="entry name" value="Hydrolase"/>
    <property type="match status" value="1"/>
</dbReference>
<dbReference type="SUPFAM" id="SSF56784">
    <property type="entry name" value="HAD-like"/>
    <property type="match status" value="1"/>
</dbReference>
<accession>A0A4R5U582</accession>
<organism evidence="1 2">
    <name type="scientific">Luteimonas terrae</name>
    <dbReference type="NCBI Taxonomy" id="1530191"/>
    <lineage>
        <taxon>Bacteria</taxon>
        <taxon>Pseudomonadati</taxon>
        <taxon>Pseudomonadota</taxon>
        <taxon>Gammaproteobacteria</taxon>
        <taxon>Lysobacterales</taxon>
        <taxon>Lysobacteraceae</taxon>
        <taxon>Luteimonas</taxon>
    </lineage>
</organism>
<reference evidence="1 2" key="1">
    <citation type="submission" date="2019-03" db="EMBL/GenBank/DDBJ databases">
        <title>Luteimonas zhaokaii sp.nov., isolated from the rectal contents of Plateau pika in Yushu, Qinghai Province, China.</title>
        <authorList>
            <person name="Zhang G."/>
        </authorList>
    </citation>
    <scope>NUCLEOTIDE SEQUENCE [LARGE SCALE GENOMIC DNA]</scope>
    <source>
        <strain evidence="1 2">THG-MD21</strain>
    </source>
</reference>
<dbReference type="Gene3D" id="1.10.150.240">
    <property type="entry name" value="Putative phosphatase, domain 2"/>
    <property type="match status" value="1"/>
</dbReference>
<proteinExistence type="predicted"/>
<dbReference type="NCBIfam" id="TIGR01509">
    <property type="entry name" value="HAD-SF-IA-v3"/>
    <property type="match status" value="1"/>
</dbReference>
<dbReference type="Proteomes" id="UP000295543">
    <property type="component" value="Unassembled WGS sequence"/>
</dbReference>
<dbReference type="InterPro" id="IPR023214">
    <property type="entry name" value="HAD_sf"/>
</dbReference>
<comment type="caution">
    <text evidence="1">The sequence shown here is derived from an EMBL/GenBank/DDBJ whole genome shotgun (WGS) entry which is preliminary data.</text>
</comment>
<name>A0A4R5U582_9GAMM</name>
<evidence type="ECO:0000313" key="2">
    <source>
        <dbReference type="Proteomes" id="UP000295543"/>
    </source>
</evidence>
<sequence length="205" mass="21626">MTVAPLRLVLFDFDGVLARYSRATRLRALAAATGCSATQAGAALFGSGLERAYDSGALDTSAYLARLGDGLGSPIDAATWIDARVAATQADTGAIAMVQTLATRMPIGVLTNNGPLMLHAIPRIVPTLFPALEGRVLCSGVLGVRKPQRAIFDHALTHFGANAHETLFVDDLFVNVRGARAAGLHADTVVDARSMRKVLRRYALA</sequence>
<dbReference type="InterPro" id="IPR006439">
    <property type="entry name" value="HAD-SF_hydro_IA"/>
</dbReference>
<protein>
    <submittedName>
        <fullName evidence="1">Hydrolase</fullName>
    </submittedName>
</protein>
<dbReference type="PANTHER" id="PTHR43611:SF3">
    <property type="entry name" value="FLAVIN MONONUCLEOTIDE HYDROLASE 1, CHLOROPLATIC"/>
    <property type="match status" value="1"/>
</dbReference>
<dbReference type="InterPro" id="IPR023198">
    <property type="entry name" value="PGP-like_dom2"/>
</dbReference>
<dbReference type="OrthoDB" id="9797415at2"/>
<dbReference type="Gene3D" id="3.40.50.1000">
    <property type="entry name" value="HAD superfamily/HAD-like"/>
    <property type="match status" value="1"/>
</dbReference>